<reference evidence="1" key="1">
    <citation type="submission" date="2014-05" db="EMBL/GenBank/DDBJ databases">
        <authorList>
            <person name="Chronopoulou M."/>
        </authorList>
    </citation>
    <scope>NUCLEOTIDE SEQUENCE</scope>
    <source>
        <tissue evidence="1">Whole organism</tissue>
    </source>
</reference>
<evidence type="ECO:0000313" key="1">
    <source>
        <dbReference type="EMBL" id="CDW33266.1"/>
    </source>
</evidence>
<protein>
    <submittedName>
        <fullName evidence="1">Uncharacterized protein</fullName>
    </submittedName>
</protein>
<sequence length="61" mass="7198">SLHNGIFRSKTWRTQVYQAPRNCRETHAFSNHIRSHLSLTYLYHQSKSYTGPICFHYVSNG</sequence>
<feature type="non-terminal residue" evidence="1">
    <location>
        <position position="61"/>
    </location>
</feature>
<dbReference type="EMBL" id="HACA01015905">
    <property type="protein sequence ID" value="CDW33266.1"/>
    <property type="molecule type" value="Transcribed_RNA"/>
</dbReference>
<proteinExistence type="predicted"/>
<dbReference type="AlphaFoldDB" id="A0A0K2U6C5"/>
<name>A0A0K2U6C5_LEPSM</name>
<accession>A0A0K2U6C5</accession>
<feature type="non-terminal residue" evidence="1">
    <location>
        <position position="1"/>
    </location>
</feature>
<organism evidence="1">
    <name type="scientific">Lepeophtheirus salmonis</name>
    <name type="common">Salmon louse</name>
    <name type="synonym">Caligus salmonis</name>
    <dbReference type="NCBI Taxonomy" id="72036"/>
    <lineage>
        <taxon>Eukaryota</taxon>
        <taxon>Metazoa</taxon>
        <taxon>Ecdysozoa</taxon>
        <taxon>Arthropoda</taxon>
        <taxon>Crustacea</taxon>
        <taxon>Multicrustacea</taxon>
        <taxon>Hexanauplia</taxon>
        <taxon>Copepoda</taxon>
        <taxon>Siphonostomatoida</taxon>
        <taxon>Caligidae</taxon>
        <taxon>Lepeophtheirus</taxon>
    </lineage>
</organism>